<evidence type="ECO:0000256" key="2">
    <source>
        <dbReference type="ARBA" id="ARBA00022723"/>
    </source>
</evidence>
<dbReference type="EMBL" id="QPJU01000002">
    <property type="protein sequence ID" value="RCX11079.1"/>
    <property type="molecule type" value="Genomic_DNA"/>
</dbReference>
<keyword evidence="7" id="KW-1185">Reference proteome</keyword>
<dbReference type="InterPro" id="IPR024087">
    <property type="entry name" value="Creatininase-like_sf"/>
</dbReference>
<evidence type="ECO:0000313" key="6">
    <source>
        <dbReference type="EMBL" id="RCX11079.1"/>
    </source>
</evidence>
<dbReference type="Gene3D" id="3.40.50.10310">
    <property type="entry name" value="Creatininase"/>
    <property type="match status" value="1"/>
</dbReference>
<name>A0A369ANY4_9BURK</name>
<keyword evidence="4" id="KW-0862">Zinc</keyword>
<evidence type="ECO:0000256" key="4">
    <source>
        <dbReference type="ARBA" id="ARBA00022833"/>
    </source>
</evidence>
<reference evidence="6 7" key="1">
    <citation type="submission" date="2018-07" db="EMBL/GenBank/DDBJ databases">
        <title>Genomic Encyclopedia of Type Strains, Phase IV (KMG-IV): sequencing the most valuable type-strain genomes for metagenomic binning, comparative biology and taxonomic classification.</title>
        <authorList>
            <person name="Goeker M."/>
        </authorList>
    </citation>
    <scope>NUCLEOTIDE SEQUENCE [LARGE SCALE GENOMIC DNA]</scope>
    <source>
        <strain evidence="6 7">DSM 100911</strain>
    </source>
</reference>
<comment type="cofactor">
    <cofactor evidence="1">
        <name>Zn(2+)</name>
        <dbReference type="ChEBI" id="CHEBI:29105"/>
    </cofactor>
</comment>
<comment type="caution">
    <text evidence="6">The sequence shown here is derived from an EMBL/GenBank/DDBJ whole genome shotgun (WGS) entry which is preliminary data.</text>
</comment>
<dbReference type="Pfam" id="PF02633">
    <property type="entry name" value="Creatininase"/>
    <property type="match status" value="1"/>
</dbReference>
<dbReference type="PANTHER" id="PTHR35005:SF1">
    <property type="entry name" value="2-AMINO-5-FORMYLAMINO-6-RIBOSYLAMINOPYRIMIDIN-4(3H)-ONE 5'-MONOPHOSPHATE DEFORMYLASE"/>
    <property type="match status" value="1"/>
</dbReference>
<sequence>MNAPTSPPSPSTTVSSVTAPVRFWADLSAREFAARQASGLAAQTIAVLPVAAIEQHGPHLPLSVDATLLQGVIAAALPLLPADLPVLFLPPQNVGLSTEHSRFAGTLTLSPPTVLALWTEIGHCVARAGVKKLLLFNGHGGQVSVMDIVARELRAQCDLLVYGASWFSLPLPDEVQGLFSATEHRFGIHAGEIETSMMLHLAPERVAMHEARDFHSSAQDRAARYAIVGNGKSAKLGWQMQDYHRAGAVGNAAAASAAKGRALVEAAAQQLALLLQELHALPLGTLAPGPDFGAGA</sequence>
<dbReference type="GO" id="GO:0046872">
    <property type="term" value="F:metal ion binding"/>
    <property type="evidence" value="ECO:0007669"/>
    <property type="project" value="UniProtKB-KW"/>
</dbReference>
<dbReference type="OrthoDB" id="9801445at2"/>
<evidence type="ECO:0000313" key="7">
    <source>
        <dbReference type="Proteomes" id="UP000252174"/>
    </source>
</evidence>
<dbReference type="GO" id="GO:0016811">
    <property type="term" value="F:hydrolase activity, acting on carbon-nitrogen (but not peptide) bonds, in linear amides"/>
    <property type="evidence" value="ECO:0007669"/>
    <property type="project" value="TreeGrafter"/>
</dbReference>
<protein>
    <submittedName>
        <fullName evidence="6">Creatinine amidohydrolase</fullName>
    </submittedName>
</protein>
<gene>
    <name evidence="6" type="ORF">DFR45_102482</name>
</gene>
<dbReference type="GO" id="GO:0009231">
    <property type="term" value="P:riboflavin biosynthetic process"/>
    <property type="evidence" value="ECO:0007669"/>
    <property type="project" value="TreeGrafter"/>
</dbReference>
<evidence type="ECO:0000256" key="1">
    <source>
        <dbReference type="ARBA" id="ARBA00001947"/>
    </source>
</evidence>
<proteinExistence type="inferred from homology"/>
<dbReference type="AlphaFoldDB" id="A0A369ANY4"/>
<evidence type="ECO:0000256" key="5">
    <source>
        <dbReference type="ARBA" id="ARBA00024029"/>
    </source>
</evidence>
<accession>A0A369ANY4</accession>
<dbReference type="PANTHER" id="PTHR35005">
    <property type="entry name" value="3-DEHYDRO-SCYLLO-INOSOSE HYDROLASE"/>
    <property type="match status" value="1"/>
</dbReference>
<keyword evidence="2" id="KW-0479">Metal-binding</keyword>
<evidence type="ECO:0000256" key="3">
    <source>
        <dbReference type="ARBA" id="ARBA00022801"/>
    </source>
</evidence>
<dbReference type="RefSeq" id="WP_114482630.1">
    <property type="nucleotide sequence ID" value="NZ_QPJU01000002.1"/>
</dbReference>
<comment type="similarity">
    <text evidence="5">Belongs to the creatininase superfamily.</text>
</comment>
<keyword evidence="3 6" id="KW-0378">Hydrolase</keyword>
<dbReference type="Proteomes" id="UP000252174">
    <property type="component" value="Unassembled WGS sequence"/>
</dbReference>
<dbReference type="SUPFAM" id="SSF102215">
    <property type="entry name" value="Creatininase"/>
    <property type="match status" value="1"/>
</dbReference>
<organism evidence="6 7">
    <name type="scientific">Extensimonas vulgaris</name>
    <dbReference type="NCBI Taxonomy" id="1031594"/>
    <lineage>
        <taxon>Bacteria</taxon>
        <taxon>Pseudomonadati</taxon>
        <taxon>Pseudomonadota</taxon>
        <taxon>Betaproteobacteria</taxon>
        <taxon>Burkholderiales</taxon>
        <taxon>Comamonadaceae</taxon>
        <taxon>Extensimonas</taxon>
    </lineage>
</organism>
<dbReference type="InterPro" id="IPR003785">
    <property type="entry name" value="Creatininase/forma_Hydrolase"/>
</dbReference>